<name>A0AAD8XJA6_GLOAC</name>
<dbReference type="RefSeq" id="XP_060367643.1">
    <property type="nucleotide sequence ID" value="XM_060501627.1"/>
</dbReference>
<feature type="compositionally biased region" description="Basic and acidic residues" evidence="1">
    <location>
        <begin position="110"/>
        <end position="125"/>
    </location>
</feature>
<gene>
    <name evidence="2" type="ORF">BDZ83DRAFT_196219</name>
</gene>
<protein>
    <submittedName>
        <fullName evidence="2">Uncharacterized protein</fullName>
    </submittedName>
</protein>
<comment type="caution">
    <text evidence="2">The sequence shown here is derived from an EMBL/GenBank/DDBJ whole genome shotgun (WGS) entry which is preliminary data.</text>
</comment>
<sequence length="125" mass="13998">MPKSQTPLRALLQATTLSVLRTTVPCLISTTLSAMLRPVFATNNSPHFTVCGLRLALLWPNHVCCIFDPLLYPPNQCDLGCWANPVWPRRVTELGTHPVNHWHQAPSRKQPSDHAREKGEGRIEA</sequence>
<feature type="region of interest" description="Disordered" evidence="1">
    <location>
        <begin position="98"/>
        <end position="125"/>
    </location>
</feature>
<reference evidence="2" key="1">
    <citation type="submission" date="2021-12" db="EMBL/GenBank/DDBJ databases">
        <title>Comparative genomics, transcriptomics and evolutionary studies reveal genomic signatures of adaptation to plant cell wall in hemibiotrophic fungi.</title>
        <authorList>
            <consortium name="DOE Joint Genome Institute"/>
            <person name="Baroncelli R."/>
            <person name="Diaz J.F."/>
            <person name="Benocci T."/>
            <person name="Peng M."/>
            <person name="Battaglia E."/>
            <person name="Haridas S."/>
            <person name="Andreopoulos W."/>
            <person name="Labutti K."/>
            <person name="Pangilinan J."/>
            <person name="Floch G.L."/>
            <person name="Makela M.R."/>
            <person name="Henrissat B."/>
            <person name="Grigoriev I.V."/>
            <person name="Crouch J.A."/>
            <person name="De Vries R.P."/>
            <person name="Sukno S.A."/>
            <person name="Thon M.R."/>
        </authorList>
    </citation>
    <scope>NUCLEOTIDE SEQUENCE</scope>
    <source>
        <strain evidence="2">CBS 112980</strain>
    </source>
</reference>
<keyword evidence="3" id="KW-1185">Reference proteome</keyword>
<dbReference type="AlphaFoldDB" id="A0AAD8XJA6"/>
<dbReference type="GeneID" id="85385526"/>
<accession>A0AAD8XJA6</accession>
<evidence type="ECO:0000256" key="1">
    <source>
        <dbReference type="SAM" id="MobiDB-lite"/>
    </source>
</evidence>
<evidence type="ECO:0000313" key="3">
    <source>
        <dbReference type="Proteomes" id="UP001244207"/>
    </source>
</evidence>
<proteinExistence type="predicted"/>
<dbReference type="EMBL" id="JAHMHS010000023">
    <property type="protein sequence ID" value="KAK1727588.1"/>
    <property type="molecule type" value="Genomic_DNA"/>
</dbReference>
<evidence type="ECO:0000313" key="2">
    <source>
        <dbReference type="EMBL" id="KAK1727588.1"/>
    </source>
</evidence>
<dbReference type="Proteomes" id="UP001244207">
    <property type="component" value="Unassembled WGS sequence"/>
</dbReference>
<organism evidence="2 3">
    <name type="scientific">Glomerella acutata</name>
    <name type="common">Colletotrichum acutatum</name>
    <dbReference type="NCBI Taxonomy" id="27357"/>
    <lineage>
        <taxon>Eukaryota</taxon>
        <taxon>Fungi</taxon>
        <taxon>Dikarya</taxon>
        <taxon>Ascomycota</taxon>
        <taxon>Pezizomycotina</taxon>
        <taxon>Sordariomycetes</taxon>
        <taxon>Hypocreomycetidae</taxon>
        <taxon>Glomerellales</taxon>
        <taxon>Glomerellaceae</taxon>
        <taxon>Colletotrichum</taxon>
        <taxon>Colletotrichum acutatum species complex</taxon>
    </lineage>
</organism>